<protein>
    <submittedName>
        <fullName evidence="1">Uncharacterized protein</fullName>
    </submittedName>
</protein>
<proteinExistence type="predicted"/>
<dbReference type="AlphaFoldDB" id="A0A9N9SJQ5"/>
<dbReference type="Proteomes" id="UP001153737">
    <property type="component" value="Chromosome 6"/>
</dbReference>
<gene>
    <name evidence="1" type="ORF">PHAECO_LOCUS10035</name>
</gene>
<dbReference type="OrthoDB" id="6627027at2759"/>
<evidence type="ECO:0000313" key="2">
    <source>
        <dbReference type="Proteomes" id="UP001153737"/>
    </source>
</evidence>
<reference evidence="1" key="2">
    <citation type="submission" date="2022-10" db="EMBL/GenBank/DDBJ databases">
        <authorList>
            <consortium name="ENA_rothamsted_submissions"/>
            <consortium name="culmorum"/>
            <person name="King R."/>
        </authorList>
    </citation>
    <scope>NUCLEOTIDE SEQUENCE</scope>
</reference>
<dbReference type="EMBL" id="OU896712">
    <property type="protein sequence ID" value="CAG9822660.1"/>
    <property type="molecule type" value="Genomic_DNA"/>
</dbReference>
<evidence type="ECO:0000313" key="1">
    <source>
        <dbReference type="EMBL" id="CAG9822660.1"/>
    </source>
</evidence>
<keyword evidence="2" id="KW-1185">Reference proteome</keyword>
<accession>A0A9N9SJQ5</accession>
<reference evidence="1" key="1">
    <citation type="submission" date="2022-01" db="EMBL/GenBank/DDBJ databases">
        <authorList>
            <person name="King R."/>
        </authorList>
    </citation>
    <scope>NUCLEOTIDE SEQUENCE</scope>
</reference>
<sequence>MRVVVMDLEGIKQAIQVAQYNQISQQQEGESSKFTQYGVPSYQTRVVGIDLEGIKQAIQVAQYNQISQQQVGGFGATQTDLVRATAHHQHLPGPTVLHTKKMILVQKE</sequence>
<organism evidence="1 2">
    <name type="scientific">Phaedon cochleariae</name>
    <name type="common">Mustard beetle</name>
    <dbReference type="NCBI Taxonomy" id="80249"/>
    <lineage>
        <taxon>Eukaryota</taxon>
        <taxon>Metazoa</taxon>
        <taxon>Ecdysozoa</taxon>
        <taxon>Arthropoda</taxon>
        <taxon>Hexapoda</taxon>
        <taxon>Insecta</taxon>
        <taxon>Pterygota</taxon>
        <taxon>Neoptera</taxon>
        <taxon>Endopterygota</taxon>
        <taxon>Coleoptera</taxon>
        <taxon>Polyphaga</taxon>
        <taxon>Cucujiformia</taxon>
        <taxon>Chrysomeloidea</taxon>
        <taxon>Chrysomelidae</taxon>
        <taxon>Chrysomelinae</taxon>
        <taxon>Chrysomelini</taxon>
        <taxon>Phaedon</taxon>
    </lineage>
</organism>
<name>A0A9N9SJQ5_PHACE</name>